<feature type="region of interest" description="Disordered" evidence="1">
    <location>
        <begin position="1"/>
        <end position="74"/>
    </location>
</feature>
<comment type="caution">
    <text evidence="2">The sequence shown here is derived from an EMBL/GenBank/DDBJ whole genome shotgun (WGS) entry which is preliminary data.</text>
</comment>
<dbReference type="AlphaFoldDB" id="A0A0W0F3C6"/>
<dbReference type="EMBL" id="LATX01002366">
    <property type="protein sequence ID" value="KTB30776.1"/>
    <property type="molecule type" value="Genomic_DNA"/>
</dbReference>
<feature type="region of interest" description="Disordered" evidence="1">
    <location>
        <begin position="158"/>
        <end position="184"/>
    </location>
</feature>
<reference evidence="2 3" key="1">
    <citation type="submission" date="2015-12" db="EMBL/GenBank/DDBJ databases">
        <title>Draft genome sequence of Moniliophthora roreri, the causal agent of frosty pod rot of cacao.</title>
        <authorList>
            <person name="Aime M.C."/>
            <person name="Diaz-Valderrama J.R."/>
            <person name="Kijpornyongpan T."/>
            <person name="Phillips-Mora W."/>
        </authorList>
    </citation>
    <scope>NUCLEOTIDE SEQUENCE [LARGE SCALE GENOMIC DNA]</scope>
    <source>
        <strain evidence="2 3">MCA 2952</strain>
    </source>
</reference>
<organism evidence="2 3">
    <name type="scientific">Moniliophthora roreri</name>
    <name type="common">Frosty pod rot fungus</name>
    <name type="synonym">Monilia roreri</name>
    <dbReference type="NCBI Taxonomy" id="221103"/>
    <lineage>
        <taxon>Eukaryota</taxon>
        <taxon>Fungi</taxon>
        <taxon>Dikarya</taxon>
        <taxon>Basidiomycota</taxon>
        <taxon>Agaricomycotina</taxon>
        <taxon>Agaricomycetes</taxon>
        <taxon>Agaricomycetidae</taxon>
        <taxon>Agaricales</taxon>
        <taxon>Marasmiineae</taxon>
        <taxon>Marasmiaceae</taxon>
        <taxon>Moniliophthora</taxon>
    </lineage>
</organism>
<proteinExistence type="predicted"/>
<evidence type="ECO:0000313" key="2">
    <source>
        <dbReference type="EMBL" id="KTB30776.1"/>
    </source>
</evidence>
<accession>A0A0W0F3C6</accession>
<gene>
    <name evidence="2" type="ORF">WG66_16647</name>
</gene>
<feature type="compositionally biased region" description="Basic and acidic residues" evidence="1">
    <location>
        <begin position="42"/>
        <end position="62"/>
    </location>
</feature>
<name>A0A0W0F3C6_MONRR</name>
<feature type="compositionally biased region" description="Basic and acidic residues" evidence="1">
    <location>
        <begin position="165"/>
        <end position="184"/>
    </location>
</feature>
<protein>
    <submittedName>
        <fullName evidence="2">Uncharacterized protein</fullName>
    </submittedName>
</protein>
<evidence type="ECO:0000313" key="3">
    <source>
        <dbReference type="Proteomes" id="UP000054988"/>
    </source>
</evidence>
<sequence>MPNSGTPLGKPPRKNPYLLAEAGDKEDHRGHTLKICSSKTPTAHDKDDRSDGGEVRSDDEKIGSSYSQSVNEAVDNDCLSSSSVDFQDVPDIASTQSRVTIKQDVAISFACSVTWEYEKIQAISPVVFGSNLAHNTASAYVKDMREIEAIHGDLKHEANIAPEMETDKMGSEHNDDKLPPKLHD</sequence>
<evidence type="ECO:0000256" key="1">
    <source>
        <dbReference type="SAM" id="MobiDB-lite"/>
    </source>
</evidence>
<dbReference type="Proteomes" id="UP000054988">
    <property type="component" value="Unassembled WGS sequence"/>
</dbReference>